<dbReference type="EMBL" id="DWXE01000020">
    <property type="protein sequence ID" value="HJB90987.1"/>
    <property type="molecule type" value="Genomic_DNA"/>
</dbReference>
<dbReference type="InterPro" id="IPR045863">
    <property type="entry name" value="CorA_TM1_TM2"/>
</dbReference>
<keyword evidence="4 6" id="KW-1133">Transmembrane helix</keyword>
<evidence type="ECO:0000313" key="8">
    <source>
        <dbReference type="Proteomes" id="UP000886883"/>
    </source>
</evidence>
<name>A0A9D2MRM7_9FIRM</name>
<protein>
    <submittedName>
        <fullName evidence="7">Magnesium transporter CorA family protein</fullName>
    </submittedName>
</protein>
<evidence type="ECO:0000256" key="2">
    <source>
        <dbReference type="ARBA" id="ARBA00009765"/>
    </source>
</evidence>
<dbReference type="Gene3D" id="3.30.460.20">
    <property type="entry name" value="CorA soluble domain-like"/>
    <property type="match status" value="1"/>
</dbReference>
<dbReference type="InterPro" id="IPR045861">
    <property type="entry name" value="CorA_cytoplasmic_dom"/>
</dbReference>
<dbReference type="SUPFAM" id="SSF144083">
    <property type="entry name" value="Magnesium transport protein CorA, transmembrane region"/>
    <property type="match status" value="1"/>
</dbReference>
<evidence type="ECO:0000256" key="4">
    <source>
        <dbReference type="ARBA" id="ARBA00022989"/>
    </source>
</evidence>
<dbReference type="GO" id="GO:0046873">
    <property type="term" value="F:metal ion transmembrane transporter activity"/>
    <property type="evidence" value="ECO:0007669"/>
    <property type="project" value="InterPro"/>
</dbReference>
<dbReference type="Gene3D" id="1.20.58.340">
    <property type="entry name" value="Magnesium transport protein CorA, transmembrane region"/>
    <property type="match status" value="2"/>
</dbReference>
<dbReference type="SUPFAM" id="SSF143865">
    <property type="entry name" value="CorA soluble domain-like"/>
    <property type="match status" value="1"/>
</dbReference>
<evidence type="ECO:0000313" key="7">
    <source>
        <dbReference type="EMBL" id="HJB90987.1"/>
    </source>
</evidence>
<gene>
    <name evidence="7" type="ORF">H9763_05895</name>
</gene>
<dbReference type="InterPro" id="IPR047199">
    <property type="entry name" value="CorA-like"/>
</dbReference>
<comment type="caution">
    <text evidence="7">The sequence shown here is derived from an EMBL/GenBank/DDBJ whole genome shotgun (WGS) entry which is preliminary data.</text>
</comment>
<sequence length="313" mass="36165">MVRKYITENGVLRASQETAPGIWINLVSPTLEECDAVAREFHIDLADVRAALDDEESSRVDVNDEYSLILFDIPSIEYRHEREAYTTIPLGLILAGDVFISVCGEDTPVLRGFEENAVRDFSTKKQMRFMYQIFLKSCMLYQAYLHIVDRKRKEIEEHIGHDTEDVELIDLHELESNLVYFDTSLRANKVVLERLVRYNRIKKYPEDQELLEDVVVENQQAIEMTQIYRDIIKGTRELLSAVMDNRLNTAMKYLASITIVMAIPTIISGIYGMNVDEEWMPLSGTPFGFGIICLIMLAICLLAIWILRRRKML</sequence>
<dbReference type="CDD" id="cd12827">
    <property type="entry name" value="EcCorA_ZntB-like_u2"/>
    <property type="match status" value="1"/>
</dbReference>
<evidence type="ECO:0000256" key="6">
    <source>
        <dbReference type="SAM" id="Phobius"/>
    </source>
</evidence>
<feature type="transmembrane region" description="Helical" evidence="6">
    <location>
        <begin position="253"/>
        <end position="273"/>
    </location>
</feature>
<evidence type="ECO:0000256" key="3">
    <source>
        <dbReference type="ARBA" id="ARBA00022692"/>
    </source>
</evidence>
<accession>A0A9D2MRM7</accession>
<organism evidence="7 8">
    <name type="scientific">Candidatus Eisenbergiella merdigallinarum</name>
    <dbReference type="NCBI Taxonomy" id="2838552"/>
    <lineage>
        <taxon>Bacteria</taxon>
        <taxon>Bacillati</taxon>
        <taxon>Bacillota</taxon>
        <taxon>Clostridia</taxon>
        <taxon>Lachnospirales</taxon>
        <taxon>Lachnospiraceae</taxon>
        <taxon>Eisenbergiella</taxon>
    </lineage>
</organism>
<dbReference type="AlphaFoldDB" id="A0A9D2MRM7"/>
<dbReference type="Pfam" id="PF01544">
    <property type="entry name" value="CorA"/>
    <property type="match status" value="1"/>
</dbReference>
<dbReference type="GO" id="GO:0016020">
    <property type="term" value="C:membrane"/>
    <property type="evidence" value="ECO:0007669"/>
    <property type="project" value="UniProtKB-SubCell"/>
</dbReference>
<reference evidence="7" key="2">
    <citation type="submission" date="2021-04" db="EMBL/GenBank/DDBJ databases">
        <authorList>
            <person name="Gilroy R."/>
        </authorList>
    </citation>
    <scope>NUCLEOTIDE SEQUENCE</scope>
    <source>
        <strain evidence="7">USAMLcec3-2134</strain>
    </source>
</reference>
<dbReference type="PANTHER" id="PTHR47891">
    <property type="entry name" value="TRANSPORTER-RELATED"/>
    <property type="match status" value="1"/>
</dbReference>
<comment type="subcellular location">
    <subcellularLocation>
        <location evidence="1">Membrane</location>
        <topology evidence="1">Multi-pass membrane protein</topology>
    </subcellularLocation>
</comment>
<keyword evidence="5 6" id="KW-0472">Membrane</keyword>
<proteinExistence type="inferred from homology"/>
<feature type="transmembrane region" description="Helical" evidence="6">
    <location>
        <begin position="285"/>
        <end position="307"/>
    </location>
</feature>
<keyword evidence="3 6" id="KW-0812">Transmembrane</keyword>
<dbReference type="InterPro" id="IPR002523">
    <property type="entry name" value="MgTranspt_CorA/ZnTranspt_ZntB"/>
</dbReference>
<comment type="similarity">
    <text evidence="2">Belongs to the CorA metal ion transporter (MIT) (TC 1.A.35) family.</text>
</comment>
<dbReference type="Proteomes" id="UP000886883">
    <property type="component" value="Unassembled WGS sequence"/>
</dbReference>
<reference evidence="7" key="1">
    <citation type="journal article" date="2021" name="PeerJ">
        <title>Extensive microbial diversity within the chicken gut microbiome revealed by metagenomics and culture.</title>
        <authorList>
            <person name="Gilroy R."/>
            <person name="Ravi A."/>
            <person name="Getino M."/>
            <person name="Pursley I."/>
            <person name="Horton D.L."/>
            <person name="Alikhan N.F."/>
            <person name="Baker D."/>
            <person name="Gharbi K."/>
            <person name="Hall N."/>
            <person name="Watson M."/>
            <person name="Adriaenssens E.M."/>
            <person name="Foster-Nyarko E."/>
            <person name="Jarju S."/>
            <person name="Secka A."/>
            <person name="Antonio M."/>
            <person name="Oren A."/>
            <person name="Chaudhuri R.R."/>
            <person name="La Ragione R."/>
            <person name="Hildebrand F."/>
            <person name="Pallen M.J."/>
        </authorList>
    </citation>
    <scope>NUCLEOTIDE SEQUENCE</scope>
    <source>
        <strain evidence="7">USAMLcec3-2134</strain>
    </source>
</reference>
<evidence type="ECO:0000256" key="5">
    <source>
        <dbReference type="ARBA" id="ARBA00023136"/>
    </source>
</evidence>
<evidence type="ECO:0000256" key="1">
    <source>
        <dbReference type="ARBA" id="ARBA00004141"/>
    </source>
</evidence>
<dbReference type="PANTHER" id="PTHR47891:SF2">
    <property type="entry name" value="MAGNESIUM AND COBALT TRANSPORTER"/>
    <property type="match status" value="1"/>
</dbReference>